<dbReference type="SUPFAM" id="SSF48264">
    <property type="entry name" value="Cytochrome P450"/>
    <property type="match status" value="1"/>
</dbReference>
<dbReference type="EMBL" id="JBHLZU010000007">
    <property type="protein sequence ID" value="MFB9904177.1"/>
    <property type="molecule type" value="Genomic_DNA"/>
</dbReference>
<evidence type="ECO:0000313" key="3">
    <source>
        <dbReference type="Proteomes" id="UP001589693"/>
    </source>
</evidence>
<dbReference type="Pfam" id="PF00067">
    <property type="entry name" value="p450"/>
    <property type="match status" value="1"/>
</dbReference>
<sequence length="376" mass="39980">MSTLTDSELGGMMQLVRGTQWYVGMFGDAYALVLRGQADDPSPFYAAARERGMHQNLLGTWVVAGHELGRQILADPRFGVRKADGTPAAQQVLPLENSYLGLDAADRERLLRQAAAEFGPDAVGRHRAVAEGVCEQLLGAIDGPFDLVGDFAFPVAVRTLAQLLGIEDDERFAGYCAAVGIAQDALLSPQRLAPARELVDALDGLGEQLRESGKHGDSLAAAVLLVVHGVPAVTSLVTNAVLALGDQRPDPALAPKVVAETLRFDPPEHVRTVVAHTDVEIGGNTVAADSQVAVLLAAANRDPEVYADPDHFDIHRQGPDPLAPQGELAAPLARFTAEAALSTLLTTFPTFSVEAPVLRRRRSPVTRGVLRATVRP</sequence>
<reference evidence="2 3" key="1">
    <citation type="submission" date="2024-09" db="EMBL/GenBank/DDBJ databases">
        <authorList>
            <person name="Sun Q."/>
            <person name="Mori K."/>
        </authorList>
    </citation>
    <scope>NUCLEOTIDE SEQUENCE [LARGE SCALE GENOMIC DNA]</scope>
    <source>
        <strain evidence="2 3">TBRC 7907</strain>
    </source>
</reference>
<dbReference type="InterPro" id="IPR001128">
    <property type="entry name" value="Cyt_P450"/>
</dbReference>
<comment type="similarity">
    <text evidence="1">Belongs to the cytochrome P450 family.</text>
</comment>
<accession>A0ABV5ZTF5</accession>
<proteinExistence type="inferred from homology"/>
<dbReference type="InterPro" id="IPR030958">
    <property type="entry name" value="P450-rel_GT_act"/>
</dbReference>
<dbReference type="RefSeq" id="WP_377851339.1">
    <property type="nucleotide sequence ID" value="NZ_JBHLZU010000007.1"/>
</dbReference>
<name>A0ABV5ZTF5_9PSEU</name>
<dbReference type="PANTHER" id="PTHR46696">
    <property type="entry name" value="P450, PUTATIVE (EUROFUNG)-RELATED"/>
    <property type="match status" value="1"/>
</dbReference>
<protein>
    <submittedName>
        <fullName evidence="2">P450-derived glycosyltransferase activator</fullName>
    </submittedName>
</protein>
<dbReference type="Proteomes" id="UP001589693">
    <property type="component" value="Unassembled WGS sequence"/>
</dbReference>
<evidence type="ECO:0000256" key="1">
    <source>
        <dbReference type="ARBA" id="ARBA00010617"/>
    </source>
</evidence>
<evidence type="ECO:0000313" key="2">
    <source>
        <dbReference type="EMBL" id="MFB9904177.1"/>
    </source>
</evidence>
<dbReference type="Gene3D" id="1.10.630.10">
    <property type="entry name" value="Cytochrome P450"/>
    <property type="match status" value="1"/>
</dbReference>
<organism evidence="2 3">
    <name type="scientific">Allokutzneria oryzae</name>
    <dbReference type="NCBI Taxonomy" id="1378989"/>
    <lineage>
        <taxon>Bacteria</taxon>
        <taxon>Bacillati</taxon>
        <taxon>Actinomycetota</taxon>
        <taxon>Actinomycetes</taxon>
        <taxon>Pseudonocardiales</taxon>
        <taxon>Pseudonocardiaceae</taxon>
        <taxon>Allokutzneria</taxon>
    </lineage>
</organism>
<gene>
    <name evidence="2" type="ORF">ACFFQA_09505</name>
</gene>
<dbReference type="NCBIfam" id="TIGR04515">
    <property type="entry name" value="P450_rel_GT_act"/>
    <property type="match status" value="1"/>
</dbReference>
<keyword evidence="3" id="KW-1185">Reference proteome</keyword>
<dbReference type="InterPro" id="IPR036396">
    <property type="entry name" value="Cyt_P450_sf"/>
</dbReference>
<comment type="caution">
    <text evidence="2">The sequence shown here is derived from an EMBL/GenBank/DDBJ whole genome shotgun (WGS) entry which is preliminary data.</text>
</comment>
<dbReference type="PANTHER" id="PTHR46696:SF3">
    <property type="entry name" value="PULCHERRIMINIC ACID SYNTHASE"/>
    <property type="match status" value="1"/>
</dbReference>